<dbReference type="Gene3D" id="3.50.50.60">
    <property type="entry name" value="FAD/NAD(P)-binding domain"/>
    <property type="match status" value="1"/>
</dbReference>
<reference evidence="2 3" key="1">
    <citation type="submission" date="2019-08" db="EMBL/GenBank/DDBJ databases">
        <title>Bacterial whole genome sequence for Glaciihabitans sp. CHu50b-6-2.</title>
        <authorList>
            <person name="Jin L."/>
        </authorList>
    </citation>
    <scope>NUCLEOTIDE SEQUENCE [LARGE SCALE GENOMIC DNA]</scope>
    <source>
        <strain evidence="2 3">CHu50b-6-2</strain>
    </source>
</reference>
<name>A0A5C8UMD0_9MICO</name>
<evidence type="ECO:0000259" key="1">
    <source>
        <dbReference type="Pfam" id="PF01266"/>
    </source>
</evidence>
<proteinExistence type="predicted"/>
<dbReference type="EMBL" id="VRMG01000013">
    <property type="protein sequence ID" value="TXN28529.1"/>
    <property type="molecule type" value="Genomic_DNA"/>
</dbReference>
<dbReference type="GO" id="GO:0005737">
    <property type="term" value="C:cytoplasm"/>
    <property type="evidence" value="ECO:0007669"/>
    <property type="project" value="TreeGrafter"/>
</dbReference>
<sequence>MTYRDLSFWFDSLAQSGADALEPRAALPGDRDADVAIIGGGLTGLWTAYYLAKASPALRIVVLEKAIAGFGASGRNGGWCSALFPASAGSLERRHGRDAAIAMRRAMVDTVDEVGRVAAAEGIDCDFVRGGTLAFARSPLQLREAEAEVAEAARFGVDRLELRRAGEIPNAAGALGAAFDPACARVQPARLVRGLAETVEGLGVTIFEDTEVLDWAEHRVRTTRGTVSAPVVVVATEGYGATLPSTRRRILPLYSLMIATEPLGEDVWAEIGIEHGQTFTDYRHLLIYGQRTADNRFAFGGRGARYHWGSSIRPDYDRVPHVFEHLRKTLVDLFPAARGAAVTHRWGGPLGVPRDWHAAAGFDRASGIAFAGGYVGDGLSTTNLAGRTLADLILERDSELTRLPWANHVSPDWEPEPLRFIGSNLGLAAMGAADVEERITGRASVLAKIMGPLVGH</sequence>
<feature type="domain" description="FAD dependent oxidoreductase" evidence="1">
    <location>
        <begin position="34"/>
        <end position="392"/>
    </location>
</feature>
<dbReference type="Pfam" id="PF01266">
    <property type="entry name" value="DAO"/>
    <property type="match status" value="1"/>
</dbReference>
<dbReference type="InterPro" id="IPR036188">
    <property type="entry name" value="FAD/NAD-bd_sf"/>
</dbReference>
<organism evidence="2 3">
    <name type="scientific">Lacisediminihabitans profunda</name>
    <dbReference type="NCBI Taxonomy" id="2594790"/>
    <lineage>
        <taxon>Bacteria</taxon>
        <taxon>Bacillati</taxon>
        <taxon>Actinomycetota</taxon>
        <taxon>Actinomycetes</taxon>
        <taxon>Micrococcales</taxon>
        <taxon>Microbacteriaceae</taxon>
        <taxon>Lacisediminihabitans</taxon>
    </lineage>
</organism>
<dbReference type="SUPFAM" id="SSF51905">
    <property type="entry name" value="FAD/NAD(P)-binding domain"/>
    <property type="match status" value="1"/>
</dbReference>
<dbReference type="RefSeq" id="WP_147784882.1">
    <property type="nucleotide sequence ID" value="NZ_VRMG01000013.1"/>
</dbReference>
<dbReference type="AlphaFoldDB" id="A0A5C8UMD0"/>
<dbReference type="InterPro" id="IPR006076">
    <property type="entry name" value="FAD-dep_OxRdtase"/>
</dbReference>
<dbReference type="PANTHER" id="PTHR13847:SF285">
    <property type="entry name" value="FAD DEPENDENT OXIDOREDUCTASE DOMAIN-CONTAINING PROTEIN"/>
    <property type="match status" value="1"/>
</dbReference>
<dbReference type="PANTHER" id="PTHR13847">
    <property type="entry name" value="SARCOSINE DEHYDROGENASE-RELATED"/>
    <property type="match status" value="1"/>
</dbReference>
<keyword evidence="3" id="KW-1185">Reference proteome</keyword>
<dbReference type="Proteomes" id="UP000321379">
    <property type="component" value="Unassembled WGS sequence"/>
</dbReference>
<protein>
    <submittedName>
        <fullName evidence="2">FAD-dependent oxidoreductase</fullName>
    </submittedName>
</protein>
<comment type="caution">
    <text evidence="2">The sequence shown here is derived from an EMBL/GenBank/DDBJ whole genome shotgun (WGS) entry which is preliminary data.</text>
</comment>
<evidence type="ECO:0000313" key="3">
    <source>
        <dbReference type="Proteomes" id="UP000321379"/>
    </source>
</evidence>
<gene>
    <name evidence="2" type="ORF">FVP33_16970</name>
</gene>
<accession>A0A5C8UMD0</accession>
<evidence type="ECO:0000313" key="2">
    <source>
        <dbReference type="EMBL" id="TXN28529.1"/>
    </source>
</evidence>
<dbReference type="Gene3D" id="3.30.9.10">
    <property type="entry name" value="D-Amino Acid Oxidase, subunit A, domain 2"/>
    <property type="match status" value="1"/>
</dbReference>